<name>G9HRJ0_9SPIT</name>
<dbReference type="PANTHER" id="PTHR22888:SF9">
    <property type="entry name" value="CYTOCHROME C OXIDASE SUBUNIT 2"/>
    <property type="match status" value="1"/>
</dbReference>
<dbReference type="InterPro" id="IPR008972">
    <property type="entry name" value="Cupredoxin"/>
</dbReference>
<keyword evidence="11" id="KW-1133">Transmembrane helix</keyword>
<dbReference type="GO" id="GO:0042773">
    <property type="term" value="P:ATP synthesis coupled electron transport"/>
    <property type="evidence" value="ECO:0007669"/>
    <property type="project" value="TreeGrafter"/>
</dbReference>
<keyword evidence="11" id="KW-0812">Transmembrane</keyword>
<dbReference type="InterPro" id="IPR002429">
    <property type="entry name" value="CcO_II-like_C"/>
</dbReference>
<dbReference type="SUPFAM" id="SSF49503">
    <property type="entry name" value="Cupredoxins"/>
    <property type="match status" value="1"/>
</dbReference>
<evidence type="ECO:0000259" key="12">
    <source>
        <dbReference type="PROSITE" id="PS50857"/>
    </source>
</evidence>
<evidence type="ECO:0000256" key="7">
    <source>
        <dbReference type="ARBA" id="ARBA00023008"/>
    </source>
</evidence>
<comment type="subcellular location">
    <subcellularLocation>
        <location evidence="2">Membrane</location>
    </subcellularLocation>
</comment>
<dbReference type="PANTHER" id="PTHR22888">
    <property type="entry name" value="CYTOCHROME C OXIDASE, SUBUNIT II"/>
    <property type="match status" value="1"/>
</dbReference>
<evidence type="ECO:0000256" key="5">
    <source>
        <dbReference type="ARBA" id="ARBA00022723"/>
    </source>
</evidence>
<dbReference type="Pfam" id="PF00116">
    <property type="entry name" value="COX2"/>
    <property type="match status" value="1"/>
</dbReference>
<evidence type="ECO:0000256" key="6">
    <source>
        <dbReference type="ARBA" id="ARBA00022982"/>
    </source>
</evidence>
<evidence type="ECO:0000256" key="3">
    <source>
        <dbReference type="ARBA" id="ARBA00007866"/>
    </source>
</evidence>
<comment type="cofactor">
    <cofactor evidence="1">
        <name>Cu cation</name>
        <dbReference type="ChEBI" id="CHEBI:23378"/>
    </cofactor>
</comment>
<keyword evidence="7" id="KW-0186">Copper</keyword>
<dbReference type="GO" id="GO:0005507">
    <property type="term" value="F:copper ion binding"/>
    <property type="evidence" value="ECO:0007669"/>
    <property type="project" value="InterPro"/>
</dbReference>
<sequence>MFLILDSSNIFTFLDQANEVLSLVNLENLQTTHHYSVPNVKIQYPEPFIASPSFIHSDLWFMHILIYQYWLWFVFIFIIVFFFLTFICTVRWCSARVKPRRETRGVSRSKCGDLITACVPVSWATSIIVSESTDAIDYYDGFGTTELVVGIRAYQWGWEYYYPRDLDLNYNLKKNYSTFTGNSLKYEKSSEILSDSNNLWKFYQNKNSDQIITPSHLLLVPSDNYKIINLLNFNDIGSNSLNESNSFKKIRILSKTNNSDLFSSYSKFNSKFHTFSKFVDSDSNLNDSTTFATKRQVNFLNASNFVNNSSLSLDVNSLNKVIKLNFKSSAAFDKNQNLTFLNTRKNKNFFNSIDLFFLKNSLTDSSNTSIFFQNTKLYFDFVSQINNDSDKKKIMYAPFKILNSKFSKNTQPLSYYSLTNKLNFNEDFFFSKNKQNLFVQINNNNSFNKNLDLSSSNQSLLFANRNIRSLANLKTNLSNPAYTSNLNTILEQYSSSTSKFELNPYFFYKSNLLHWSNLNDSSRYSLSRFNADLPYSPIPSSSPLIKTKEYDNYNRAFSDNSSLIFQGKEELTPASVSSIYWNFYFTTFNNDWRLINPINFCNTKDFFYLPMFSFYYDYDFRNWQAFELLEDAFWENSFSVYLNDEYSSVLNHVSSFSSLDKNLISFLALNSSLNDKNINFLQNSSLSKDSKKKNYVFDTLKSPYVYQEDGIFNPALISFKDFSFFSYQSSYANSEDSYESHKNISSFVSKINLSSFLYSNLFFNSLNYSSVLDSFRSDFDEFSWIIDNNFNFLNVDKILLNNNDFLKIFDDLNFLNVNSSELNDRTSNSINLRSTARNSIVTYGAIQKVFKTRFDENRSNAKLNDFSNSYIKQPFVSAKKSPYESILGKNKNTFFKNIFFKPSFKKNLNDFYSLDSSTNFYFYDFPFLMSLKSDPSRYLWFDWFAKWGFYEVQPSSSSRYAIYGMPYFNKAFEYSSNLNEALNETENYFVRLARSRKNYLTNWVYTPYMLAKNTTWNKNNLIFELLSLYNDSLVKTKIFLNTSSWYWSLLKFINTSSKNFYPSHSGLTTFARTNWNPQNSIQSYYYLSSTLVDILTKRESMYRELFLKKNKIINLPLYLTSNPSHPLLKELKASFLYVDKIVNHNEYSRDIYYNSLNYFNYLLLSSYKNYLNESLNFSYSLDSLFFYFFNSTFFKNSTKQNNNYELLKNQYRPMKKGITNMVRLHATGAIAMPTEMRIQILASSKDVIHSWAIPSAGIKIDCVPGYSSHRVMIFLVSGIFWGQCMEVCGRYHHWMPIIVYFMKRDLFFYDVRISFF</sequence>
<comment type="similarity">
    <text evidence="3">Belongs to the cytochrome c oxidase subunit 2 family.</text>
</comment>
<keyword evidence="8 11" id="KW-0472">Membrane</keyword>
<keyword evidence="4" id="KW-0813">Transport</keyword>
<dbReference type="PROSITE" id="PS00078">
    <property type="entry name" value="COX2"/>
    <property type="match status" value="1"/>
</dbReference>
<protein>
    <recommendedName>
        <fullName evidence="9">Cytochrome c oxidase polypeptide II</fullName>
    </recommendedName>
</protein>
<dbReference type="PROSITE" id="PS50857">
    <property type="entry name" value="COX2_CUA"/>
    <property type="match status" value="1"/>
</dbReference>
<keyword evidence="5" id="KW-0479">Metal-binding</keyword>
<geneLocation type="mitochondrion" evidence="13"/>
<evidence type="ECO:0000256" key="9">
    <source>
        <dbReference type="ARBA" id="ARBA00031389"/>
    </source>
</evidence>
<evidence type="ECO:0000256" key="1">
    <source>
        <dbReference type="ARBA" id="ARBA00001935"/>
    </source>
</evidence>
<feature type="domain" description="Cytochrome oxidase subunit II copper A binding" evidence="12">
    <location>
        <begin position="1172"/>
        <end position="1313"/>
    </location>
</feature>
<dbReference type="GO" id="GO:0016020">
    <property type="term" value="C:membrane"/>
    <property type="evidence" value="ECO:0007669"/>
    <property type="project" value="UniProtKB-SubCell"/>
</dbReference>
<accession>G9HRJ0</accession>
<evidence type="ECO:0000256" key="11">
    <source>
        <dbReference type="SAM" id="Phobius"/>
    </source>
</evidence>
<dbReference type="EMBL" id="JN383843">
    <property type="protein sequence ID" value="AEV66701.1"/>
    <property type="molecule type" value="Genomic_DNA"/>
</dbReference>
<evidence type="ECO:0000256" key="2">
    <source>
        <dbReference type="ARBA" id="ARBA00004370"/>
    </source>
</evidence>
<evidence type="ECO:0000313" key="13">
    <source>
        <dbReference type="EMBL" id="AEV66701.1"/>
    </source>
</evidence>
<proteinExistence type="inferred from homology"/>
<gene>
    <name evidence="13" type="primary">cox2</name>
</gene>
<dbReference type="Gene3D" id="2.60.40.420">
    <property type="entry name" value="Cupredoxins - blue copper proteins"/>
    <property type="match status" value="1"/>
</dbReference>
<dbReference type="GO" id="GO:0004129">
    <property type="term" value="F:cytochrome-c oxidase activity"/>
    <property type="evidence" value="ECO:0007669"/>
    <property type="project" value="UniProtKB-EC"/>
</dbReference>
<reference evidence="13" key="1">
    <citation type="journal article" date="2012" name="Genome Biol. Evol.">
        <title>The Oxytricha trifallax Mitochondrial Genome.</title>
        <authorList>
            <person name="Swart E.C."/>
            <person name="Nowacki M."/>
            <person name="Shum J."/>
            <person name="Stiles H."/>
            <person name="Higgins B.P."/>
            <person name="Doak T.G."/>
            <person name="Schotanus K."/>
            <person name="Magrini V.J."/>
            <person name="Minx P."/>
            <person name="Mardis E.R."/>
            <person name="Landweber L.F."/>
        </authorList>
    </citation>
    <scope>NUCLEOTIDE SEQUENCE</scope>
</reference>
<evidence type="ECO:0000256" key="8">
    <source>
        <dbReference type="ARBA" id="ARBA00023136"/>
    </source>
</evidence>
<evidence type="ECO:0000256" key="10">
    <source>
        <dbReference type="ARBA" id="ARBA00049512"/>
    </source>
</evidence>
<dbReference type="InterPro" id="IPR001505">
    <property type="entry name" value="Copper_CuA"/>
</dbReference>
<feature type="transmembrane region" description="Helical" evidence="11">
    <location>
        <begin position="69"/>
        <end position="90"/>
    </location>
</feature>
<dbReference type="InterPro" id="IPR045187">
    <property type="entry name" value="CcO_II"/>
</dbReference>
<evidence type="ECO:0000256" key="4">
    <source>
        <dbReference type="ARBA" id="ARBA00022448"/>
    </source>
</evidence>
<comment type="catalytic activity">
    <reaction evidence="10">
        <text>4 Fe(II)-[cytochrome c] + O2 + 8 H(+)(in) = 4 Fe(III)-[cytochrome c] + 2 H2O + 4 H(+)(out)</text>
        <dbReference type="Rhea" id="RHEA:11436"/>
        <dbReference type="Rhea" id="RHEA-COMP:10350"/>
        <dbReference type="Rhea" id="RHEA-COMP:14399"/>
        <dbReference type="ChEBI" id="CHEBI:15377"/>
        <dbReference type="ChEBI" id="CHEBI:15378"/>
        <dbReference type="ChEBI" id="CHEBI:15379"/>
        <dbReference type="ChEBI" id="CHEBI:29033"/>
        <dbReference type="ChEBI" id="CHEBI:29034"/>
        <dbReference type="EC" id="7.1.1.9"/>
    </reaction>
    <physiologicalReaction direction="left-to-right" evidence="10">
        <dbReference type="Rhea" id="RHEA:11437"/>
    </physiologicalReaction>
</comment>
<keyword evidence="13" id="KW-0496">Mitochondrion</keyword>
<organism evidence="13">
    <name type="scientific">Oxytricha trifallax</name>
    <dbReference type="NCBI Taxonomy" id="1172189"/>
    <lineage>
        <taxon>Eukaryota</taxon>
        <taxon>Sar</taxon>
        <taxon>Alveolata</taxon>
        <taxon>Ciliophora</taxon>
        <taxon>Intramacronucleata</taxon>
        <taxon>Spirotrichea</taxon>
        <taxon>Stichotrichia</taxon>
        <taxon>Sporadotrichida</taxon>
        <taxon>Oxytrichidae</taxon>
        <taxon>Oxytrichinae</taxon>
        <taxon>Oxytricha</taxon>
    </lineage>
</organism>
<keyword evidence="6" id="KW-0249">Electron transport</keyword>